<dbReference type="PANTHER" id="PTHR47128:SF2">
    <property type="entry name" value="PROTEIN HIGH CHLOROPHYLL FLUORESCENCE PHENOTYPE 244, CHLOROPLASTIC"/>
    <property type="match status" value="1"/>
</dbReference>
<reference evidence="4 5" key="1">
    <citation type="submission" date="2018-09" db="EMBL/GenBank/DDBJ databases">
        <title>Genome sequencing of Nocardioides immobilis CCTCC AB 2017083 for comparison to Nocardioides silvaticus.</title>
        <authorList>
            <person name="Li C."/>
            <person name="Wang G."/>
        </authorList>
    </citation>
    <scope>NUCLEOTIDE SEQUENCE [LARGE SCALE GENOMIC DNA]</scope>
    <source>
        <strain evidence="4 5">CCTCC AB 2017083</strain>
    </source>
</reference>
<accession>A0A417Y8N9</accession>
<keyword evidence="5" id="KW-1185">Reference proteome</keyword>
<evidence type="ECO:0000256" key="1">
    <source>
        <dbReference type="ARBA" id="ARBA00022531"/>
    </source>
</evidence>
<keyword evidence="2" id="KW-0604">Photosystem II</keyword>
<proteinExistence type="predicted"/>
<dbReference type="SUPFAM" id="SSF51735">
    <property type="entry name" value="NAD(P)-binding Rossmann-fold domains"/>
    <property type="match status" value="1"/>
</dbReference>
<sequence>MILVVGATGQLGGSIARALLDSGKAVRVLVRDGSSFDDPRAETVLGDLKDPDSLREACRGVDVVVTTANAIAPRRAEDTIESVDRLGNRNLIAAAQAEGVGHFVFVSVLGAGADHVVPFVRAKGETEQALGESGLSWTILQPDPFMDVWFPFIIGPALEGGAVTLVGEGKHRHSMVAMQDVVGYAVAAVEREEAANRVLAIGGEPVTWRDVVDTFSEVLGREIPVQTVPPGEPVPGLPDFVAELLASLELYESPLDMSELSRTFGVKTTSLHDFVRGFVAAGD</sequence>
<keyword evidence="1" id="KW-0602">Photosynthesis</keyword>
<dbReference type="Proteomes" id="UP000283644">
    <property type="component" value="Unassembled WGS sequence"/>
</dbReference>
<dbReference type="PANTHER" id="PTHR47128">
    <property type="match status" value="1"/>
</dbReference>
<dbReference type="GO" id="GO:0015979">
    <property type="term" value="P:photosynthesis"/>
    <property type="evidence" value="ECO:0007669"/>
    <property type="project" value="UniProtKB-KW"/>
</dbReference>
<dbReference type="EMBL" id="QXGH01000003">
    <property type="protein sequence ID" value="RHW29112.1"/>
    <property type="molecule type" value="Genomic_DNA"/>
</dbReference>
<name>A0A417Y8N9_9ACTN</name>
<gene>
    <name evidence="4" type="ORF">D0Z08_00570</name>
</gene>
<dbReference type="OrthoDB" id="9774199at2"/>
<dbReference type="InterPro" id="IPR016040">
    <property type="entry name" value="NAD(P)-bd_dom"/>
</dbReference>
<dbReference type="GO" id="GO:0009523">
    <property type="term" value="C:photosystem II"/>
    <property type="evidence" value="ECO:0007669"/>
    <property type="project" value="UniProtKB-KW"/>
</dbReference>
<dbReference type="Gene3D" id="3.40.50.720">
    <property type="entry name" value="NAD(P)-binding Rossmann-like Domain"/>
    <property type="match status" value="1"/>
</dbReference>
<evidence type="ECO:0000256" key="2">
    <source>
        <dbReference type="ARBA" id="ARBA00023276"/>
    </source>
</evidence>
<feature type="domain" description="NAD(P)-binding" evidence="3">
    <location>
        <begin position="6"/>
        <end position="190"/>
    </location>
</feature>
<evidence type="ECO:0000313" key="5">
    <source>
        <dbReference type="Proteomes" id="UP000283644"/>
    </source>
</evidence>
<dbReference type="InterPro" id="IPR044256">
    <property type="entry name" value="HCF244-like"/>
</dbReference>
<evidence type="ECO:0000313" key="4">
    <source>
        <dbReference type="EMBL" id="RHW29112.1"/>
    </source>
</evidence>
<dbReference type="RefSeq" id="WP_118921631.1">
    <property type="nucleotide sequence ID" value="NZ_QXGH01000003.1"/>
</dbReference>
<protein>
    <submittedName>
        <fullName evidence="4">NAD-dependent epimerase/dehydratase family protein</fullName>
    </submittedName>
</protein>
<dbReference type="InterPro" id="IPR036291">
    <property type="entry name" value="NAD(P)-bd_dom_sf"/>
</dbReference>
<comment type="caution">
    <text evidence="4">The sequence shown here is derived from an EMBL/GenBank/DDBJ whole genome shotgun (WGS) entry which is preliminary data.</text>
</comment>
<organism evidence="4 5">
    <name type="scientific">Nocardioides immobilis</name>
    <dbReference type="NCBI Taxonomy" id="2049295"/>
    <lineage>
        <taxon>Bacteria</taxon>
        <taxon>Bacillati</taxon>
        <taxon>Actinomycetota</taxon>
        <taxon>Actinomycetes</taxon>
        <taxon>Propionibacteriales</taxon>
        <taxon>Nocardioidaceae</taxon>
        <taxon>Nocardioides</taxon>
    </lineage>
</organism>
<evidence type="ECO:0000259" key="3">
    <source>
        <dbReference type="Pfam" id="PF13460"/>
    </source>
</evidence>
<dbReference type="Pfam" id="PF13460">
    <property type="entry name" value="NAD_binding_10"/>
    <property type="match status" value="1"/>
</dbReference>
<dbReference type="AlphaFoldDB" id="A0A417Y8N9"/>